<organism evidence="1">
    <name type="scientific">Dichomitus squalens</name>
    <dbReference type="NCBI Taxonomy" id="114155"/>
    <lineage>
        <taxon>Eukaryota</taxon>
        <taxon>Fungi</taxon>
        <taxon>Dikarya</taxon>
        <taxon>Basidiomycota</taxon>
        <taxon>Agaricomycotina</taxon>
        <taxon>Agaricomycetes</taxon>
        <taxon>Polyporales</taxon>
        <taxon>Polyporaceae</taxon>
        <taxon>Dichomitus</taxon>
    </lineage>
</organism>
<dbReference type="OrthoDB" id="3466517at2759"/>
<dbReference type="AlphaFoldDB" id="A0A4Q9MHE3"/>
<gene>
    <name evidence="1" type="ORF">BD311DRAFT_763490</name>
</gene>
<protein>
    <submittedName>
        <fullName evidence="1">Uncharacterized protein</fullName>
    </submittedName>
</protein>
<reference evidence="1" key="1">
    <citation type="submission" date="2019-01" db="EMBL/GenBank/DDBJ databases">
        <title>Draft genome sequences of three monokaryotic isolates of the white-rot basidiomycete fungus Dichomitus squalens.</title>
        <authorList>
            <consortium name="DOE Joint Genome Institute"/>
            <person name="Lopez S.C."/>
            <person name="Andreopoulos B."/>
            <person name="Pangilinan J."/>
            <person name="Lipzen A."/>
            <person name="Riley R."/>
            <person name="Ahrendt S."/>
            <person name="Ng V."/>
            <person name="Barry K."/>
            <person name="Daum C."/>
            <person name="Grigoriev I.V."/>
            <person name="Hilden K.S."/>
            <person name="Makela M.R."/>
            <person name="de Vries R.P."/>
        </authorList>
    </citation>
    <scope>NUCLEOTIDE SEQUENCE [LARGE SCALE GENOMIC DNA]</scope>
    <source>
        <strain evidence="1">OM18370.1</strain>
    </source>
</reference>
<dbReference type="SUPFAM" id="SSF53474">
    <property type="entry name" value="alpha/beta-Hydrolases"/>
    <property type="match status" value="2"/>
</dbReference>
<evidence type="ECO:0000313" key="1">
    <source>
        <dbReference type="EMBL" id="TBU26018.1"/>
    </source>
</evidence>
<dbReference type="EMBL" id="ML143452">
    <property type="protein sequence ID" value="TBU26018.1"/>
    <property type="molecule type" value="Genomic_DNA"/>
</dbReference>
<accession>A0A4Q9MHE3</accession>
<sequence length="382" mass="42129">MPTAAVDDHGSVLYYEDSGAPSTSSGYVTLVLIHGTCFHGAGFRPLIPLAKEHNFRLVLLNLRGYPGSTPYSDAELELFRGTLDDEQAALQTRGFEIDTFLRWFIENENIPKIHTTAGSDQKSGGLSILAWSGGNSQTLPFFANADKLSENTRALLGAYIRSFIMYDPSHTAVGVQPPPGLKSLLFDPMASPEEQALQFGLSVSAYYPPFTLPDSIHHTTSYAPRGPLNDPQPTTAKLTDQEIRDLTHPAIFERTQHALWSPTLSSLYEKNALRALFDCRLLDDSSGAKKKVWPGVRVHVVWCDMTAGELAWAVAVLRSRYRESDPDARSVGVRTARQAWCEPRPCFGRTSLVAPLTRLVPPCPALADSPRFVYECHVSLIL</sequence>
<dbReference type="InterPro" id="IPR029058">
    <property type="entry name" value="AB_hydrolase_fold"/>
</dbReference>
<proteinExistence type="predicted"/>
<dbReference type="Proteomes" id="UP000292957">
    <property type="component" value="Unassembled WGS sequence"/>
</dbReference>
<name>A0A4Q9MHE3_9APHY</name>
<dbReference type="Gene3D" id="3.40.50.1820">
    <property type="entry name" value="alpha/beta hydrolase"/>
    <property type="match status" value="1"/>
</dbReference>